<organism evidence="1">
    <name type="scientific">Sesamum latifolium</name>
    <dbReference type="NCBI Taxonomy" id="2727402"/>
    <lineage>
        <taxon>Eukaryota</taxon>
        <taxon>Viridiplantae</taxon>
        <taxon>Streptophyta</taxon>
        <taxon>Embryophyta</taxon>
        <taxon>Tracheophyta</taxon>
        <taxon>Spermatophyta</taxon>
        <taxon>Magnoliopsida</taxon>
        <taxon>eudicotyledons</taxon>
        <taxon>Gunneridae</taxon>
        <taxon>Pentapetalae</taxon>
        <taxon>asterids</taxon>
        <taxon>lamiids</taxon>
        <taxon>Lamiales</taxon>
        <taxon>Pedaliaceae</taxon>
        <taxon>Sesamum</taxon>
    </lineage>
</organism>
<accession>A0AAW2Y1L5</accession>
<gene>
    <name evidence="1" type="ORF">Slati_0589700</name>
</gene>
<dbReference type="PANTHER" id="PTHR37235:SF2">
    <property type="entry name" value="OS05G0371500 PROTEIN"/>
    <property type="match status" value="1"/>
</dbReference>
<protein>
    <submittedName>
        <fullName evidence="1">Uncharacterized protein</fullName>
    </submittedName>
</protein>
<name>A0AAW2Y1L5_9LAMI</name>
<reference evidence="1" key="1">
    <citation type="submission" date="2020-06" db="EMBL/GenBank/DDBJ databases">
        <authorList>
            <person name="Li T."/>
            <person name="Hu X."/>
            <person name="Zhang T."/>
            <person name="Song X."/>
            <person name="Zhang H."/>
            <person name="Dai N."/>
            <person name="Sheng W."/>
            <person name="Hou X."/>
            <person name="Wei L."/>
        </authorList>
    </citation>
    <scope>NUCLEOTIDE SEQUENCE</scope>
    <source>
        <strain evidence="1">KEN1</strain>
        <tissue evidence="1">Leaf</tissue>
    </source>
</reference>
<comment type="caution">
    <text evidence="1">The sequence shown here is derived from an EMBL/GenBank/DDBJ whole genome shotgun (WGS) entry which is preliminary data.</text>
</comment>
<evidence type="ECO:0000313" key="1">
    <source>
        <dbReference type="EMBL" id="KAL0459625.1"/>
    </source>
</evidence>
<reference evidence="1" key="2">
    <citation type="journal article" date="2024" name="Plant">
        <title>Genomic evolution and insights into agronomic trait innovations of Sesamum species.</title>
        <authorList>
            <person name="Miao H."/>
            <person name="Wang L."/>
            <person name="Qu L."/>
            <person name="Liu H."/>
            <person name="Sun Y."/>
            <person name="Le M."/>
            <person name="Wang Q."/>
            <person name="Wei S."/>
            <person name="Zheng Y."/>
            <person name="Lin W."/>
            <person name="Duan Y."/>
            <person name="Cao H."/>
            <person name="Xiong S."/>
            <person name="Wang X."/>
            <person name="Wei L."/>
            <person name="Li C."/>
            <person name="Ma Q."/>
            <person name="Ju M."/>
            <person name="Zhao R."/>
            <person name="Li G."/>
            <person name="Mu C."/>
            <person name="Tian Q."/>
            <person name="Mei H."/>
            <person name="Zhang T."/>
            <person name="Gao T."/>
            <person name="Zhang H."/>
        </authorList>
    </citation>
    <scope>NUCLEOTIDE SEQUENCE</scope>
    <source>
        <strain evidence="1">KEN1</strain>
    </source>
</reference>
<proteinExistence type="predicted"/>
<dbReference type="EMBL" id="JACGWN010000002">
    <property type="protein sequence ID" value="KAL0459625.1"/>
    <property type="molecule type" value="Genomic_DNA"/>
</dbReference>
<dbReference type="AlphaFoldDB" id="A0AAW2Y1L5"/>
<dbReference type="PANTHER" id="PTHR37235">
    <property type="entry name" value="ZINC METALLOPROTEINASE AUREOLYSIN"/>
    <property type="match status" value="1"/>
</dbReference>
<sequence length="110" mass="12833">MKMTLTPSTLPFSRIFSKVWDNFWELHEAIFNVGIPYLQLEQDIETIVKVLQPGPLGIIEHKFTAEEIERAASTVRRAVENWRRTASIERNSPVLKDFIDTQAFSFRNPR</sequence>